<sequence length="141" mass="16262">MRMRRTSPMNLQRGWSFWAWERTNSWVVTPGTWSSTRLCPTTGGEPRFPFSRQECRHYLNQIPIWMKVNPDLPRGVGDKLLLRLLAFQLGLEEAASRPKRAMQFGSRIVHAEEDRAKGSDVCRKLQQLDLGSVPESELAFC</sequence>
<dbReference type="InParanoid" id="B7PH83"/>
<keyword evidence="6" id="KW-1185">Reference proteome</keyword>
<keyword evidence="2" id="KW-0061">Asparagine biosynthesis</keyword>
<evidence type="ECO:0000313" key="4">
    <source>
        <dbReference type="EMBL" id="EEC05955.1"/>
    </source>
</evidence>
<gene>
    <name evidence="4" type="ORF">IscW_ISCW004505</name>
</gene>
<dbReference type="STRING" id="6945.B7PH83"/>
<accession>B7PH83</accession>
<dbReference type="PANTHER" id="PTHR45937:SF1">
    <property type="entry name" value="ASPARAGINE SYNTHETASE DOMAIN-CONTAINING PROTEIN 1"/>
    <property type="match status" value="1"/>
</dbReference>
<dbReference type="PANTHER" id="PTHR45937">
    <property type="entry name" value="ASPARAGINE SYNTHETASE DOMAIN-CONTAINING PROTEIN 1"/>
    <property type="match status" value="1"/>
</dbReference>
<dbReference type="AlphaFoldDB" id="B7PH83"/>
<evidence type="ECO:0000313" key="6">
    <source>
        <dbReference type="Proteomes" id="UP000001555"/>
    </source>
</evidence>
<evidence type="ECO:0000256" key="3">
    <source>
        <dbReference type="ARBA" id="ARBA00022962"/>
    </source>
</evidence>
<dbReference type="Proteomes" id="UP000001555">
    <property type="component" value="Unassembled WGS sequence"/>
</dbReference>
<dbReference type="GO" id="GO:0006529">
    <property type="term" value="P:asparagine biosynthetic process"/>
    <property type="evidence" value="ECO:0007669"/>
    <property type="project" value="UniProtKB-KW"/>
</dbReference>
<protein>
    <submittedName>
        <fullName evidence="4 5">Uncharacterized protein</fullName>
    </submittedName>
</protein>
<dbReference type="InterPro" id="IPR014729">
    <property type="entry name" value="Rossmann-like_a/b/a_fold"/>
</dbReference>
<evidence type="ECO:0000313" key="5">
    <source>
        <dbReference type="EnsemblMetazoa" id="ISCW004505-PA"/>
    </source>
</evidence>
<dbReference type="OrthoDB" id="10252281at2759"/>
<name>B7PH83_IXOSC</name>
<organism>
    <name type="scientific">Ixodes scapularis</name>
    <name type="common">Black-legged tick</name>
    <name type="synonym">Deer tick</name>
    <dbReference type="NCBI Taxonomy" id="6945"/>
    <lineage>
        <taxon>Eukaryota</taxon>
        <taxon>Metazoa</taxon>
        <taxon>Ecdysozoa</taxon>
        <taxon>Arthropoda</taxon>
        <taxon>Chelicerata</taxon>
        <taxon>Arachnida</taxon>
        <taxon>Acari</taxon>
        <taxon>Parasitiformes</taxon>
        <taxon>Ixodida</taxon>
        <taxon>Ixodoidea</taxon>
        <taxon>Ixodidae</taxon>
        <taxon>Ixodinae</taxon>
        <taxon>Ixodes</taxon>
    </lineage>
</organism>
<keyword evidence="3" id="KW-0315">Glutamine amidotransferase</keyword>
<dbReference type="EMBL" id="ABJB010320999">
    <property type="status" value="NOT_ANNOTATED_CDS"/>
    <property type="molecule type" value="Genomic_DNA"/>
</dbReference>
<evidence type="ECO:0000256" key="1">
    <source>
        <dbReference type="ARBA" id="ARBA00022605"/>
    </source>
</evidence>
<dbReference type="InterPro" id="IPR051857">
    <property type="entry name" value="Asn_synthetase_domain"/>
</dbReference>
<proteinExistence type="predicted"/>
<reference evidence="4 6" key="1">
    <citation type="submission" date="2008-03" db="EMBL/GenBank/DDBJ databases">
        <title>Annotation of Ixodes scapularis.</title>
        <authorList>
            <consortium name="Ixodes scapularis Genome Project Consortium"/>
            <person name="Caler E."/>
            <person name="Hannick L.I."/>
            <person name="Bidwell S."/>
            <person name="Joardar V."/>
            <person name="Thiagarajan M."/>
            <person name="Amedeo P."/>
            <person name="Galinsky K.J."/>
            <person name="Schobel S."/>
            <person name="Inman J."/>
            <person name="Hostetler J."/>
            <person name="Miller J."/>
            <person name="Hammond M."/>
            <person name="Megy K."/>
            <person name="Lawson D."/>
            <person name="Kodira C."/>
            <person name="Sutton G."/>
            <person name="Meyer J."/>
            <person name="Hill C.A."/>
            <person name="Birren B."/>
            <person name="Nene V."/>
            <person name="Collins F."/>
            <person name="Alarcon-Chaidez F."/>
            <person name="Wikel S."/>
            <person name="Strausberg R."/>
        </authorList>
    </citation>
    <scope>NUCLEOTIDE SEQUENCE [LARGE SCALE GENOMIC DNA]</scope>
    <source>
        <strain evidence="6">Wikel</strain>
        <strain evidence="4">Wikel colony</strain>
    </source>
</reference>
<keyword evidence="1" id="KW-0028">Amino-acid biosynthesis</keyword>
<dbReference type="PaxDb" id="6945-B7PH83"/>
<dbReference type="Gene3D" id="3.40.50.620">
    <property type="entry name" value="HUPs"/>
    <property type="match status" value="1"/>
</dbReference>
<dbReference type="VEuPathDB" id="VectorBase:ISCP_019849"/>
<dbReference type="VEuPathDB" id="VectorBase:ISCW004505"/>
<dbReference type="EnsemblMetazoa" id="ISCW004505-RA">
    <property type="protein sequence ID" value="ISCW004505-PA"/>
    <property type="gene ID" value="ISCW004505"/>
</dbReference>
<dbReference type="EMBL" id="DS711545">
    <property type="protein sequence ID" value="EEC05955.1"/>
    <property type="molecule type" value="Genomic_DNA"/>
</dbReference>
<dbReference type="EMBL" id="ABJB010827753">
    <property type="status" value="NOT_ANNOTATED_CDS"/>
    <property type="molecule type" value="Genomic_DNA"/>
</dbReference>
<dbReference type="VEuPathDB" id="VectorBase:ISCI004505"/>
<evidence type="ECO:0000256" key="2">
    <source>
        <dbReference type="ARBA" id="ARBA00022888"/>
    </source>
</evidence>
<dbReference type="HOGENOM" id="CLU_1827428_0_0_1"/>
<reference evidence="5" key="2">
    <citation type="submission" date="2020-05" db="UniProtKB">
        <authorList>
            <consortium name="EnsemblMetazoa"/>
        </authorList>
    </citation>
    <scope>IDENTIFICATION</scope>
    <source>
        <strain evidence="5">wikel</strain>
    </source>
</reference>
<dbReference type="SUPFAM" id="SSF52402">
    <property type="entry name" value="Adenine nucleotide alpha hydrolases-like"/>
    <property type="match status" value="1"/>
</dbReference>